<gene>
    <name evidence="1" type="primary">A09p048970.1_BraROA</name>
    <name evidence="1" type="ORF">IGI04_036749</name>
</gene>
<keyword evidence="2" id="KW-1185">Reference proteome</keyword>
<proteinExistence type="predicted"/>
<evidence type="ECO:0000313" key="1">
    <source>
        <dbReference type="EMBL" id="KAG5385279.1"/>
    </source>
</evidence>
<name>A0ABQ7LFD5_BRACM</name>
<organism evidence="1 2">
    <name type="scientific">Brassica rapa subsp. trilocularis</name>
    <dbReference type="NCBI Taxonomy" id="1813537"/>
    <lineage>
        <taxon>Eukaryota</taxon>
        <taxon>Viridiplantae</taxon>
        <taxon>Streptophyta</taxon>
        <taxon>Embryophyta</taxon>
        <taxon>Tracheophyta</taxon>
        <taxon>Spermatophyta</taxon>
        <taxon>Magnoliopsida</taxon>
        <taxon>eudicotyledons</taxon>
        <taxon>Gunneridae</taxon>
        <taxon>Pentapetalae</taxon>
        <taxon>rosids</taxon>
        <taxon>malvids</taxon>
        <taxon>Brassicales</taxon>
        <taxon>Brassicaceae</taxon>
        <taxon>Brassiceae</taxon>
        <taxon>Brassica</taxon>
    </lineage>
</organism>
<dbReference type="EMBL" id="JADBGQ010000008">
    <property type="protein sequence ID" value="KAG5385279.1"/>
    <property type="molecule type" value="Genomic_DNA"/>
</dbReference>
<sequence length="188" mass="21544">MQGSDVSQRMKSVHAERHVDVGVSLYMRVRHESRHVGARVSPHMQPEACGPTHSHSYGHFSLACHLYKYPATFHNFHSSHSREREREREKESGQLRVQSSFENRYFTEKASFLQSMIFCDSYAKSLPKSARPSQYIEVLKLDTPPGIPKNCPTTREGSTRVQFSPEQRQGWVLAKSSPINHLLIGIEH</sequence>
<protein>
    <submittedName>
        <fullName evidence="1">Uncharacterized protein</fullName>
    </submittedName>
</protein>
<reference evidence="1 2" key="1">
    <citation type="submission" date="2021-03" db="EMBL/GenBank/DDBJ databases">
        <authorList>
            <person name="King G.J."/>
            <person name="Bancroft I."/>
            <person name="Baten A."/>
            <person name="Bloomfield J."/>
            <person name="Borpatragohain P."/>
            <person name="He Z."/>
            <person name="Irish N."/>
            <person name="Irwin J."/>
            <person name="Liu K."/>
            <person name="Mauleon R.P."/>
            <person name="Moore J."/>
            <person name="Morris R."/>
            <person name="Ostergaard L."/>
            <person name="Wang B."/>
            <person name="Wells R."/>
        </authorList>
    </citation>
    <scope>NUCLEOTIDE SEQUENCE [LARGE SCALE GENOMIC DNA]</scope>
    <source>
        <strain evidence="1">R-o-18</strain>
        <tissue evidence="1">Leaf</tissue>
    </source>
</reference>
<dbReference type="Proteomes" id="UP000823674">
    <property type="component" value="Chromosome A09"/>
</dbReference>
<evidence type="ECO:0000313" key="2">
    <source>
        <dbReference type="Proteomes" id="UP000823674"/>
    </source>
</evidence>
<feature type="non-terminal residue" evidence="1">
    <location>
        <position position="188"/>
    </location>
</feature>
<comment type="caution">
    <text evidence="1">The sequence shown here is derived from an EMBL/GenBank/DDBJ whole genome shotgun (WGS) entry which is preliminary data.</text>
</comment>
<accession>A0ABQ7LFD5</accession>